<name>A0A5C5Y2F1_9PLAN</name>
<dbReference type="EMBL" id="SJPL01000001">
    <property type="protein sequence ID" value="TWT69817.1"/>
    <property type="molecule type" value="Genomic_DNA"/>
</dbReference>
<reference evidence="1 2" key="1">
    <citation type="submission" date="2019-02" db="EMBL/GenBank/DDBJ databases">
        <title>Deep-cultivation of Planctomycetes and their phenomic and genomic characterization uncovers novel biology.</title>
        <authorList>
            <person name="Wiegand S."/>
            <person name="Jogler M."/>
            <person name="Boedeker C."/>
            <person name="Pinto D."/>
            <person name="Vollmers J."/>
            <person name="Rivas-Marin E."/>
            <person name="Kohn T."/>
            <person name="Peeters S.H."/>
            <person name="Heuer A."/>
            <person name="Rast P."/>
            <person name="Oberbeckmann S."/>
            <person name="Bunk B."/>
            <person name="Jeske O."/>
            <person name="Meyerdierks A."/>
            <person name="Storesund J.E."/>
            <person name="Kallscheuer N."/>
            <person name="Luecker S."/>
            <person name="Lage O.M."/>
            <person name="Pohl T."/>
            <person name="Merkel B.J."/>
            <person name="Hornburger P."/>
            <person name="Mueller R.-W."/>
            <person name="Bruemmer F."/>
            <person name="Labrenz M."/>
            <person name="Spormann A.M."/>
            <person name="Op Den Camp H."/>
            <person name="Overmann J."/>
            <person name="Amann R."/>
            <person name="Jetten M.S.M."/>
            <person name="Mascher T."/>
            <person name="Medema M.H."/>
            <person name="Devos D.P."/>
            <person name="Kaster A.-K."/>
            <person name="Ovreas L."/>
            <person name="Rohde M."/>
            <person name="Galperin M.Y."/>
            <person name="Jogler C."/>
        </authorList>
    </citation>
    <scope>NUCLEOTIDE SEQUENCE [LARGE SCALE GENOMIC DNA]</scope>
    <source>
        <strain evidence="1 2">Pan14r</strain>
    </source>
</reference>
<dbReference type="Proteomes" id="UP000317238">
    <property type="component" value="Unassembled WGS sequence"/>
</dbReference>
<comment type="caution">
    <text evidence="1">The sequence shown here is derived from an EMBL/GenBank/DDBJ whole genome shotgun (WGS) entry which is preliminary data.</text>
</comment>
<evidence type="ECO:0000313" key="1">
    <source>
        <dbReference type="EMBL" id="TWT69817.1"/>
    </source>
</evidence>
<evidence type="ECO:0008006" key="3">
    <source>
        <dbReference type="Google" id="ProtNLM"/>
    </source>
</evidence>
<evidence type="ECO:0000313" key="2">
    <source>
        <dbReference type="Proteomes" id="UP000317238"/>
    </source>
</evidence>
<accession>A0A5C5Y2F1</accession>
<sequence>MVGHCRCSVLPSCLGRYGLVRSGKRAGPFKANFGQGRSHAGQTIVVVFQGWSAPKSMTTFRPNRRTKDAAGLARPSAGVAKASASVIPPRDPDRLAKLAELVSRQRFETKDILFNQAEIHRLTLSLSRTIDRPNFRRVDVDDLRRMIRMYDERFFGGRLLPHAEAEGLTFGLSKRMTRIAGKMVTHYSTDRIRGPRKFELVLSSTLLFQTFRDVDRPVEVTGRRCRDRLEAMQRIAEHELVHLTEMLIWNDGNCDQARFQSIARRYFAHTDYQHDLITQQERAARKFNLRVGDAVRFRFQDRWLVGRINRITRRATVLVEDPKGETFSDGGRYLRYYVPLEHLKRA</sequence>
<keyword evidence="2" id="KW-1185">Reference proteome</keyword>
<gene>
    <name evidence="1" type="ORF">Pan14r_21120</name>
</gene>
<protein>
    <recommendedName>
        <fullName evidence="3">SprT-like family protein</fullName>
    </recommendedName>
</protein>
<proteinExistence type="predicted"/>
<organism evidence="1 2">
    <name type="scientific">Crateriforma conspicua</name>
    <dbReference type="NCBI Taxonomy" id="2527996"/>
    <lineage>
        <taxon>Bacteria</taxon>
        <taxon>Pseudomonadati</taxon>
        <taxon>Planctomycetota</taxon>
        <taxon>Planctomycetia</taxon>
        <taxon>Planctomycetales</taxon>
        <taxon>Planctomycetaceae</taxon>
        <taxon>Crateriforma</taxon>
    </lineage>
</organism>
<dbReference type="AlphaFoldDB" id="A0A5C5Y2F1"/>